<sequence>MDKLGFGYDELKAINPALIYATSSGWGDTGPYADRGRAGHDMMARAEAIEGIDSYVVFEDDTGFVEDFAERLQQYADELPADWGLAYLGGQHLFLPPLGRVAVQTHRRAQHRRRR</sequence>
<dbReference type="PANTHER" id="PTHR48228">
    <property type="entry name" value="SUCCINYL-COA--D-CITRAMALATE COA-TRANSFERASE"/>
    <property type="match status" value="1"/>
</dbReference>
<dbReference type="Pfam" id="PF02515">
    <property type="entry name" value="CoA_transf_3"/>
    <property type="match status" value="1"/>
</dbReference>
<accession>A0A5C6E464</accession>
<dbReference type="InterPro" id="IPR023606">
    <property type="entry name" value="CoA-Trfase_III_dom_1_sf"/>
</dbReference>
<keyword evidence="2" id="KW-1185">Reference proteome</keyword>
<proteinExistence type="predicted"/>
<dbReference type="AlphaFoldDB" id="A0A5C6E464"/>
<dbReference type="EMBL" id="SJPV01000001">
    <property type="protein sequence ID" value="TWU42381.1"/>
    <property type="molecule type" value="Genomic_DNA"/>
</dbReference>
<dbReference type="SUPFAM" id="SSF89796">
    <property type="entry name" value="CoA-transferase family III (CaiB/BaiF)"/>
    <property type="match status" value="1"/>
</dbReference>
<dbReference type="Proteomes" id="UP000319143">
    <property type="component" value="Unassembled WGS sequence"/>
</dbReference>
<dbReference type="Gene3D" id="3.40.50.10540">
    <property type="entry name" value="Crotonobetainyl-coa:carnitine coa-transferase, domain 1"/>
    <property type="match status" value="1"/>
</dbReference>
<dbReference type="InterPro" id="IPR050509">
    <property type="entry name" value="CoA-transferase_III"/>
</dbReference>
<organism evidence="1 2">
    <name type="scientific">Novipirellula artificiosorum</name>
    <dbReference type="NCBI Taxonomy" id="2528016"/>
    <lineage>
        <taxon>Bacteria</taxon>
        <taxon>Pseudomonadati</taxon>
        <taxon>Planctomycetota</taxon>
        <taxon>Planctomycetia</taxon>
        <taxon>Pirellulales</taxon>
        <taxon>Pirellulaceae</taxon>
        <taxon>Novipirellula</taxon>
    </lineage>
</organism>
<evidence type="ECO:0000313" key="2">
    <source>
        <dbReference type="Proteomes" id="UP000319143"/>
    </source>
</evidence>
<dbReference type="PANTHER" id="PTHR48228:SF5">
    <property type="entry name" value="ALPHA-METHYLACYL-COA RACEMASE"/>
    <property type="match status" value="1"/>
</dbReference>
<dbReference type="InterPro" id="IPR003673">
    <property type="entry name" value="CoA-Trfase_fam_III"/>
</dbReference>
<protein>
    <submittedName>
        <fullName evidence="1">Putative CoA-transferase</fullName>
    </submittedName>
</protein>
<keyword evidence="1" id="KW-0808">Transferase</keyword>
<gene>
    <name evidence="1" type="ORF">Poly41_06780</name>
</gene>
<evidence type="ECO:0000313" key="1">
    <source>
        <dbReference type="EMBL" id="TWU42381.1"/>
    </source>
</evidence>
<comment type="caution">
    <text evidence="1">The sequence shown here is derived from an EMBL/GenBank/DDBJ whole genome shotgun (WGS) entry which is preliminary data.</text>
</comment>
<reference evidence="1 2" key="1">
    <citation type="submission" date="2019-02" db="EMBL/GenBank/DDBJ databases">
        <title>Deep-cultivation of Planctomycetes and their phenomic and genomic characterization uncovers novel biology.</title>
        <authorList>
            <person name="Wiegand S."/>
            <person name="Jogler M."/>
            <person name="Boedeker C."/>
            <person name="Pinto D."/>
            <person name="Vollmers J."/>
            <person name="Rivas-Marin E."/>
            <person name="Kohn T."/>
            <person name="Peeters S.H."/>
            <person name="Heuer A."/>
            <person name="Rast P."/>
            <person name="Oberbeckmann S."/>
            <person name="Bunk B."/>
            <person name="Jeske O."/>
            <person name="Meyerdierks A."/>
            <person name="Storesund J.E."/>
            <person name="Kallscheuer N."/>
            <person name="Luecker S."/>
            <person name="Lage O.M."/>
            <person name="Pohl T."/>
            <person name="Merkel B.J."/>
            <person name="Hornburger P."/>
            <person name="Mueller R.-W."/>
            <person name="Bruemmer F."/>
            <person name="Labrenz M."/>
            <person name="Spormann A.M."/>
            <person name="Op Den Camp H."/>
            <person name="Overmann J."/>
            <person name="Amann R."/>
            <person name="Jetten M.S.M."/>
            <person name="Mascher T."/>
            <person name="Medema M.H."/>
            <person name="Devos D.P."/>
            <person name="Kaster A.-K."/>
            <person name="Ovreas L."/>
            <person name="Rohde M."/>
            <person name="Galperin M.Y."/>
            <person name="Jogler C."/>
        </authorList>
    </citation>
    <scope>NUCLEOTIDE SEQUENCE [LARGE SCALE GENOMIC DNA]</scope>
    <source>
        <strain evidence="1 2">Poly41</strain>
    </source>
</reference>
<name>A0A5C6E464_9BACT</name>
<dbReference type="GO" id="GO:0016740">
    <property type="term" value="F:transferase activity"/>
    <property type="evidence" value="ECO:0007669"/>
    <property type="project" value="UniProtKB-KW"/>
</dbReference>